<dbReference type="Proteomes" id="UP000636949">
    <property type="component" value="Unassembled WGS sequence"/>
</dbReference>
<evidence type="ECO:0000313" key="2">
    <source>
        <dbReference type="EMBL" id="GGF93330.1"/>
    </source>
</evidence>
<dbReference type="SMART" id="SM00421">
    <property type="entry name" value="HTH_LUXR"/>
    <property type="match status" value="1"/>
</dbReference>
<evidence type="ECO:0000313" key="3">
    <source>
        <dbReference type="Proteomes" id="UP000636949"/>
    </source>
</evidence>
<organism evidence="2 3">
    <name type="scientific">Cysteiniphilum litorale</name>
    <dbReference type="NCBI Taxonomy" id="2056700"/>
    <lineage>
        <taxon>Bacteria</taxon>
        <taxon>Pseudomonadati</taxon>
        <taxon>Pseudomonadota</taxon>
        <taxon>Gammaproteobacteria</taxon>
        <taxon>Thiotrichales</taxon>
        <taxon>Fastidiosibacteraceae</taxon>
        <taxon>Cysteiniphilum</taxon>
    </lineage>
</organism>
<dbReference type="RefSeq" id="WP_170137186.1">
    <property type="nucleotide sequence ID" value="NZ_BMJS01000006.1"/>
</dbReference>
<dbReference type="Gene3D" id="1.10.10.10">
    <property type="entry name" value="Winged helix-like DNA-binding domain superfamily/Winged helix DNA-binding domain"/>
    <property type="match status" value="1"/>
</dbReference>
<dbReference type="SUPFAM" id="SSF46894">
    <property type="entry name" value="C-terminal effector domain of the bipartite response regulators"/>
    <property type="match status" value="1"/>
</dbReference>
<feature type="domain" description="HTH luxR-type" evidence="1">
    <location>
        <begin position="193"/>
        <end position="251"/>
    </location>
</feature>
<keyword evidence="3" id="KW-1185">Reference proteome</keyword>
<dbReference type="EMBL" id="BMJS01000006">
    <property type="protein sequence ID" value="GGF93330.1"/>
    <property type="molecule type" value="Genomic_DNA"/>
</dbReference>
<dbReference type="GO" id="GO:0003677">
    <property type="term" value="F:DNA binding"/>
    <property type="evidence" value="ECO:0007669"/>
    <property type="project" value="InterPro"/>
</dbReference>
<dbReference type="Pfam" id="PF00196">
    <property type="entry name" value="GerE"/>
    <property type="match status" value="1"/>
</dbReference>
<reference evidence="2" key="2">
    <citation type="submission" date="2020-09" db="EMBL/GenBank/DDBJ databases">
        <authorList>
            <person name="Sun Q."/>
            <person name="Zhou Y."/>
        </authorList>
    </citation>
    <scope>NUCLEOTIDE SEQUENCE</scope>
    <source>
        <strain evidence="2">CGMCC 1.15758</strain>
    </source>
</reference>
<dbReference type="GO" id="GO:0006355">
    <property type="term" value="P:regulation of DNA-templated transcription"/>
    <property type="evidence" value="ECO:0007669"/>
    <property type="project" value="InterPro"/>
</dbReference>
<comment type="caution">
    <text evidence="2">The sequence shown here is derived from an EMBL/GenBank/DDBJ whole genome shotgun (WGS) entry which is preliminary data.</text>
</comment>
<evidence type="ECO:0000259" key="1">
    <source>
        <dbReference type="SMART" id="SM00421"/>
    </source>
</evidence>
<accession>A0A8J3E8Q1</accession>
<gene>
    <name evidence="2" type="ORF">GCM10010995_08060</name>
</gene>
<proteinExistence type="predicted"/>
<dbReference type="InterPro" id="IPR016032">
    <property type="entry name" value="Sig_transdc_resp-reg_C-effctor"/>
</dbReference>
<dbReference type="InterPro" id="IPR000792">
    <property type="entry name" value="Tscrpt_reg_LuxR_C"/>
</dbReference>
<sequence length="260" mass="30358">MNLCRIAESLGLYGHVEPIIKVLKCAGIDYSTTSDAGAWCLPLYHHRYANRMHLNTLYRFQDPYHNNSYIDFLPKILSLADIATLSDQSELWKPLLNPINSDTPPCFAMSFVFNYEYVKHRFVFYYTDWKDLIHFYVNLINIPQKIMPVISILKSTMLENFTPFFIAKDKLNSLNLSHYALSLSENSNLLNTENKLNNNELNLLRLLALGINKTSELAKQLHVSVRTIEDYTQNIRKKLKLVNRYELHDYARKFQILQSS</sequence>
<reference evidence="2" key="1">
    <citation type="journal article" date="2014" name="Int. J. Syst. Evol. Microbiol.">
        <title>Complete genome sequence of Corynebacterium casei LMG S-19264T (=DSM 44701T), isolated from a smear-ripened cheese.</title>
        <authorList>
            <consortium name="US DOE Joint Genome Institute (JGI-PGF)"/>
            <person name="Walter F."/>
            <person name="Albersmeier A."/>
            <person name="Kalinowski J."/>
            <person name="Ruckert C."/>
        </authorList>
    </citation>
    <scope>NUCLEOTIDE SEQUENCE</scope>
    <source>
        <strain evidence="2">CGMCC 1.15758</strain>
    </source>
</reference>
<name>A0A8J3E8Q1_9GAMM</name>
<dbReference type="InterPro" id="IPR036388">
    <property type="entry name" value="WH-like_DNA-bd_sf"/>
</dbReference>
<protein>
    <recommendedName>
        <fullName evidence="1">HTH luxR-type domain-containing protein</fullName>
    </recommendedName>
</protein>
<dbReference type="AlphaFoldDB" id="A0A8J3E8Q1"/>